<proteinExistence type="predicted"/>
<evidence type="ECO:0000313" key="2">
    <source>
        <dbReference type="EMBL" id="OTF80857.1"/>
    </source>
</evidence>
<dbReference type="AlphaFoldDB" id="A0A1Y3BL72"/>
<accession>A0A1Y3BL72</accession>
<sequence>HSDRVHTSKIFGSPVSKLRPDTTRRSFLEWFLPPQRSRRHIPSPRATTTSSPSKRKIIKSTKRKSPKLLPPLSIQSSKIDDSTSMSSIISRSTHHLQTVRNISGKKSPMRRLSSHKLHLGFSGFEVGVVPKAPPKRLHRLSSDLQSETE</sequence>
<evidence type="ECO:0000313" key="3">
    <source>
        <dbReference type="Proteomes" id="UP000194236"/>
    </source>
</evidence>
<comment type="caution">
    <text evidence="2">The sequence shown here is derived from an EMBL/GenBank/DDBJ whole genome shotgun (WGS) entry which is preliminary data.</text>
</comment>
<evidence type="ECO:0000256" key="1">
    <source>
        <dbReference type="SAM" id="MobiDB-lite"/>
    </source>
</evidence>
<reference evidence="2 3" key="1">
    <citation type="submission" date="2017-03" db="EMBL/GenBank/DDBJ databases">
        <title>Genome Survey of Euroglyphus maynei.</title>
        <authorList>
            <person name="Arlian L.G."/>
            <person name="Morgan M.S."/>
            <person name="Rider S.D."/>
        </authorList>
    </citation>
    <scope>NUCLEOTIDE SEQUENCE [LARGE SCALE GENOMIC DNA]</scope>
    <source>
        <strain evidence="2">Arlian Lab</strain>
        <tissue evidence="2">Whole body</tissue>
    </source>
</reference>
<name>A0A1Y3BL72_EURMA</name>
<feature type="compositionally biased region" description="Low complexity" evidence="1">
    <location>
        <begin position="43"/>
        <end position="52"/>
    </location>
</feature>
<feature type="region of interest" description="Disordered" evidence="1">
    <location>
        <begin position="33"/>
        <end position="110"/>
    </location>
</feature>
<feature type="compositionally biased region" description="Basic residues" evidence="1">
    <location>
        <begin position="53"/>
        <end position="66"/>
    </location>
</feature>
<protein>
    <submittedName>
        <fullName evidence="2">Uncharacterized protein</fullName>
    </submittedName>
</protein>
<gene>
    <name evidence="2" type="ORF">BLA29_012839</name>
</gene>
<feature type="compositionally biased region" description="Low complexity" evidence="1">
    <location>
        <begin position="82"/>
        <end position="91"/>
    </location>
</feature>
<dbReference type="EMBL" id="MUJZ01016287">
    <property type="protein sequence ID" value="OTF80857.1"/>
    <property type="molecule type" value="Genomic_DNA"/>
</dbReference>
<dbReference type="Proteomes" id="UP000194236">
    <property type="component" value="Unassembled WGS sequence"/>
</dbReference>
<keyword evidence="3" id="KW-1185">Reference proteome</keyword>
<organism evidence="2 3">
    <name type="scientific">Euroglyphus maynei</name>
    <name type="common">Mayne's house dust mite</name>
    <dbReference type="NCBI Taxonomy" id="6958"/>
    <lineage>
        <taxon>Eukaryota</taxon>
        <taxon>Metazoa</taxon>
        <taxon>Ecdysozoa</taxon>
        <taxon>Arthropoda</taxon>
        <taxon>Chelicerata</taxon>
        <taxon>Arachnida</taxon>
        <taxon>Acari</taxon>
        <taxon>Acariformes</taxon>
        <taxon>Sarcoptiformes</taxon>
        <taxon>Astigmata</taxon>
        <taxon>Psoroptidia</taxon>
        <taxon>Analgoidea</taxon>
        <taxon>Pyroglyphidae</taxon>
        <taxon>Pyroglyphinae</taxon>
        <taxon>Euroglyphus</taxon>
    </lineage>
</organism>
<feature type="non-terminal residue" evidence="2">
    <location>
        <position position="1"/>
    </location>
</feature>